<gene>
    <name evidence="3" type="ORF">E3T47_10865</name>
</gene>
<organism evidence="3 4">
    <name type="scientific">Cryobacterium ruanii</name>
    <dbReference type="NCBI Taxonomy" id="1259197"/>
    <lineage>
        <taxon>Bacteria</taxon>
        <taxon>Bacillati</taxon>
        <taxon>Actinomycetota</taxon>
        <taxon>Actinomycetes</taxon>
        <taxon>Micrococcales</taxon>
        <taxon>Microbacteriaceae</taxon>
        <taxon>Cryobacterium</taxon>
    </lineage>
</organism>
<dbReference type="Gene3D" id="3.90.1300.10">
    <property type="entry name" value="Amidase signature (AS) domain"/>
    <property type="match status" value="1"/>
</dbReference>
<keyword evidence="4" id="KW-1185">Reference proteome</keyword>
<reference evidence="3 4" key="1">
    <citation type="submission" date="2019-03" db="EMBL/GenBank/DDBJ databases">
        <title>Genomics of glacier-inhabiting Cryobacterium strains.</title>
        <authorList>
            <person name="Liu Q."/>
            <person name="Xin Y.-H."/>
        </authorList>
    </citation>
    <scope>NUCLEOTIDE SEQUENCE [LARGE SCALE GENOMIC DNA]</scope>
    <source>
        <strain evidence="3 4">Sr36</strain>
    </source>
</reference>
<evidence type="ECO:0000313" key="3">
    <source>
        <dbReference type="EMBL" id="TFD65322.1"/>
    </source>
</evidence>
<sequence>MDSLRWATATELVAAYRAGQISPVEVTQAALDAIESDDEAINAWCLVDAESALNGARASAARWQAGTPLGLADGVPTSIKDLMLARGWPTRRGSQLITPQSNDWTEDAPAVARLRENGAVLLGKVTSPEFGWKGVTHGPLTGVTRNPWNHEKTSGGSSGGSAAAVSAGMGAWSVGTDGGGSVRIPASFTGVVGLKPTYGVIPLYPASPFGTLAHAGPLARSVADVALMLDVLAAPDPRDWSSAAPPTTSFRTGLHDGVQGLRIAFSSDLGYGTNDPEVEAAVRTAVSVLQNLGAEVTEVDLGWSDPAWAYHVLWFAGAAKVLEPFGPAAASKIDPGLRAALERHANFSASDFLDATAVRMKLGHDMGVLHEQYDVLLTPTLPITAFEAGVDVPAGSASPDWTSWTPYSYPFNLTQQPAITVPCGVTNENLPVGLQIVGPRHADARILRVAAAYEQATQWPTGHRVESHLTPTIR</sequence>
<keyword evidence="3" id="KW-0378">Hydrolase</keyword>
<dbReference type="AlphaFoldDB" id="A0A4R9ALT2"/>
<dbReference type="EMBL" id="SOHK01000015">
    <property type="protein sequence ID" value="TFD65322.1"/>
    <property type="molecule type" value="Genomic_DNA"/>
</dbReference>
<dbReference type="SUPFAM" id="SSF75304">
    <property type="entry name" value="Amidase signature (AS) enzymes"/>
    <property type="match status" value="1"/>
</dbReference>
<dbReference type="Proteomes" id="UP000298154">
    <property type="component" value="Unassembled WGS sequence"/>
</dbReference>
<dbReference type="InterPro" id="IPR000120">
    <property type="entry name" value="Amidase"/>
</dbReference>
<name>A0A4R9ALT2_9MICO</name>
<dbReference type="PANTHER" id="PTHR11895">
    <property type="entry name" value="TRANSAMIDASE"/>
    <property type="match status" value="1"/>
</dbReference>
<dbReference type="PANTHER" id="PTHR11895:SF7">
    <property type="entry name" value="GLUTAMYL-TRNA(GLN) AMIDOTRANSFERASE SUBUNIT A, MITOCHONDRIAL"/>
    <property type="match status" value="1"/>
</dbReference>
<evidence type="ECO:0000256" key="1">
    <source>
        <dbReference type="ARBA" id="ARBA00009199"/>
    </source>
</evidence>
<dbReference type="InterPro" id="IPR036928">
    <property type="entry name" value="AS_sf"/>
</dbReference>
<accession>A0A4R9ALT2</accession>
<dbReference type="Pfam" id="PF01425">
    <property type="entry name" value="Amidase"/>
    <property type="match status" value="1"/>
</dbReference>
<dbReference type="EC" id="3.5.1.4" evidence="3"/>
<comment type="caution">
    <text evidence="3">The sequence shown here is derived from an EMBL/GenBank/DDBJ whole genome shotgun (WGS) entry which is preliminary data.</text>
</comment>
<evidence type="ECO:0000313" key="4">
    <source>
        <dbReference type="Proteomes" id="UP000298154"/>
    </source>
</evidence>
<proteinExistence type="inferred from homology"/>
<dbReference type="InterPro" id="IPR023631">
    <property type="entry name" value="Amidase_dom"/>
</dbReference>
<dbReference type="InterPro" id="IPR020556">
    <property type="entry name" value="Amidase_CS"/>
</dbReference>
<dbReference type="PROSITE" id="PS00571">
    <property type="entry name" value="AMIDASES"/>
    <property type="match status" value="1"/>
</dbReference>
<dbReference type="GO" id="GO:0004040">
    <property type="term" value="F:amidase activity"/>
    <property type="evidence" value="ECO:0007669"/>
    <property type="project" value="UniProtKB-EC"/>
</dbReference>
<feature type="domain" description="Amidase" evidence="2">
    <location>
        <begin position="25"/>
        <end position="447"/>
    </location>
</feature>
<dbReference type="NCBIfam" id="NF004815">
    <property type="entry name" value="PRK06169.1"/>
    <property type="match status" value="1"/>
</dbReference>
<evidence type="ECO:0000259" key="2">
    <source>
        <dbReference type="Pfam" id="PF01425"/>
    </source>
</evidence>
<protein>
    <submittedName>
        <fullName evidence="3">Amidase</fullName>
        <ecNumber evidence="3">3.5.1.4</ecNumber>
    </submittedName>
</protein>
<dbReference type="RefSeq" id="WP_134556074.1">
    <property type="nucleotide sequence ID" value="NZ_SOHK01000015.1"/>
</dbReference>
<dbReference type="OrthoDB" id="182039at2"/>
<comment type="similarity">
    <text evidence="1">Belongs to the amidase family.</text>
</comment>